<dbReference type="AlphaFoldDB" id="A0A3M7RIL8"/>
<organism evidence="1 2">
    <name type="scientific">Brachionus plicatilis</name>
    <name type="common">Marine rotifer</name>
    <name type="synonym">Brachionus muelleri</name>
    <dbReference type="NCBI Taxonomy" id="10195"/>
    <lineage>
        <taxon>Eukaryota</taxon>
        <taxon>Metazoa</taxon>
        <taxon>Spiralia</taxon>
        <taxon>Gnathifera</taxon>
        <taxon>Rotifera</taxon>
        <taxon>Eurotatoria</taxon>
        <taxon>Monogononta</taxon>
        <taxon>Pseudotrocha</taxon>
        <taxon>Ploima</taxon>
        <taxon>Brachionidae</taxon>
        <taxon>Brachionus</taxon>
    </lineage>
</organism>
<sequence>MEIKTGYIKIIVEYYKNDYWGIRKIRTLENKKSKSSTHKTASSVLQNVLIQLTDISKNIKSKI</sequence>
<proteinExistence type="predicted"/>
<name>A0A3M7RIL8_BRAPC</name>
<accession>A0A3M7RIL8</accession>
<gene>
    <name evidence="1" type="ORF">BpHYR1_053406</name>
</gene>
<evidence type="ECO:0000313" key="1">
    <source>
        <dbReference type="EMBL" id="RNA23237.1"/>
    </source>
</evidence>
<dbReference type="Proteomes" id="UP000276133">
    <property type="component" value="Unassembled WGS sequence"/>
</dbReference>
<dbReference type="EMBL" id="REGN01003322">
    <property type="protein sequence ID" value="RNA23237.1"/>
    <property type="molecule type" value="Genomic_DNA"/>
</dbReference>
<reference evidence="1 2" key="1">
    <citation type="journal article" date="2018" name="Sci. Rep.">
        <title>Genomic signatures of local adaptation to the degree of environmental predictability in rotifers.</title>
        <authorList>
            <person name="Franch-Gras L."/>
            <person name="Hahn C."/>
            <person name="Garcia-Roger E.M."/>
            <person name="Carmona M.J."/>
            <person name="Serra M."/>
            <person name="Gomez A."/>
        </authorList>
    </citation>
    <scope>NUCLEOTIDE SEQUENCE [LARGE SCALE GENOMIC DNA]</scope>
    <source>
        <strain evidence="1">HYR1</strain>
    </source>
</reference>
<keyword evidence="2" id="KW-1185">Reference proteome</keyword>
<comment type="caution">
    <text evidence="1">The sequence shown here is derived from an EMBL/GenBank/DDBJ whole genome shotgun (WGS) entry which is preliminary data.</text>
</comment>
<evidence type="ECO:0000313" key="2">
    <source>
        <dbReference type="Proteomes" id="UP000276133"/>
    </source>
</evidence>
<protein>
    <submittedName>
        <fullName evidence="1">Uncharacterized protein</fullName>
    </submittedName>
</protein>